<reference evidence="5" key="1">
    <citation type="submission" date="2022-06" db="EMBL/GenBank/DDBJ databases">
        <title>Complete genome sequences of two strains of the flax pathogen Septoria linicola.</title>
        <authorList>
            <person name="Lapalu N."/>
            <person name="Simon A."/>
            <person name="Demenou B."/>
            <person name="Paumier D."/>
            <person name="Guillot M.-P."/>
            <person name="Gout L."/>
            <person name="Valade R."/>
        </authorList>
    </citation>
    <scope>NUCLEOTIDE SEQUENCE</scope>
    <source>
        <strain evidence="5">SE15195</strain>
    </source>
</reference>
<dbReference type="PANTHER" id="PTHR37534:SF23">
    <property type="entry name" value="ZN(II)2CYS6 TRANSCRIPTION FACTOR (EUROFUNG)"/>
    <property type="match status" value="1"/>
</dbReference>
<feature type="region of interest" description="Disordered" evidence="3">
    <location>
        <begin position="146"/>
        <end position="176"/>
    </location>
</feature>
<dbReference type="SMART" id="SM00066">
    <property type="entry name" value="GAL4"/>
    <property type="match status" value="1"/>
</dbReference>
<dbReference type="EMBL" id="CP099423">
    <property type="protein sequence ID" value="USW54763.1"/>
    <property type="molecule type" value="Genomic_DNA"/>
</dbReference>
<dbReference type="PROSITE" id="PS00463">
    <property type="entry name" value="ZN2_CY6_FUNGAL_1"/>
    <property type="match status" value="1"/>
</dbReference>
<evidence type="ECO:0000313" key="6">
    <source>
        <dbReference type="Proteomes" id="UP001056384"/>
    </source>
</evidence>
<sequence>MQPEFEPVHYDNGASMADTSAAEAALKAKLSRKRTKTGCLTCRKRRIKCGEERPVCSNCIKSKRHCEGYNQRVVFKPPAFEYQPVANGSAHITFQAGNGQEAVPSATDLHAAYDQSSYTQLRPRPSQGQFLTVWNQHSQQYVQVPAPEPEHVQQSPPEIQHPQPQRNGPISPGHIIRDPFGFQRLPQTQNHHVHGTSIAHSASVSLDSAVHDSRLGYTTYEQQNGLTTSVQHYGIPAVSNIDSAPVMYGDHVTQAQPHMNLAHPVVTPLYNPWAVSSPTSQIDTSAALQTPASVASSMAMSFSQQTPGVALQSPWHGSWHDEGKAEHGNHDFIGVMQPHSPYLGQPHHEQISQSHHHQPPVEQKHFSQYATAGAEKPTTPEYYEHETHAPPTETPTYMLNAAAIESLDDDYYDVESEESDEEQDVDTSLSQFRSHRRQRRLGKVLDGKQISIRGLHMRRYDTFIYEGILDTYRVEYVASPLKNPATARVFAHFISATGPSLSVFERAPISSSVLFNEGTVPISQQGLWTYTLPMAALHHQGLLHAMLALASLHIARLQGASTTPSMQHYAWALRRIHAAVSNPKSRLKVTTIAASMLLGFYEIMTADHMKWNMHLAGAKQLFVETDFVKMTSEFRRLKFERAARLQCQPGRKRRHSSEEPFSQADMLDQMAEVDDRVVSQMVGTEVRYDGLGHIETTNFSLPPALDLGKFEILKDLYWWYCKQDVIQSIVSGNPLLMDFSRWANCPPRAPLGRGDAVYGSFDHLVLLLGRIADFSSRDRKRKLKQMEMNGGQWRPAAGMNIPRPPQAQAQPPPSPAAPINPNHGFPMPGSFIPPPGASMGAPPTMPDFYGMAPPPKANIQMPSSYSAFPQQTPHTPHSATKPDFPSPDTPATIQDALQEHTSIRQALDTFERSLSGVHAFQPLESDSYHSTDTAFGSAYFYRTYDIGCLWALYHMAVIIAIRAHPHMPPAAHMAAGVAAQESKHHAIEIGRIVAGIVPGPENQALNPSLGAALCESCMPSFFAAVQYQDPRQRYETVTRIFSIARRTGWGSAELIANGCETAWVKAAAAGRGPPYTRIVRAHHMNSEDPRLNGSWERLDPSAAPVDGDDADRRLIKTKREARLNWAIGVMGVEEDIEKLRIVD</sequence>
<dbReference type="CDD" id="cd00067">
    <property type="entry name" value="GAL4"/>
    <property type="match status" value="1"/>
</dbReference>
<dbReference type="Proteomes" id="UP001056384">
    <property type="component" value="Chromosome 6"/>
</dbReference>
<dbReference type="GO" id="GO:0008270">
    <property type="term" value="F:zinc ion binding"/>
    <property type="evidence" value="ECO:0007669"/>
    <property type="project" value="InterPro"/>
</dbReference>
<evidence type="ECO:0000259" key="4">
    <source>
        <dbReference type="PROSITE" id="PS50048"/>
    </source>
</evidence>
<evidence type="ECO:0000313" key="5">
    <source>
        <dbReference type="EMBL" id="USW54763.1"/>
    </source>
</evidence>
<dbReference type="AlphaFoldDB" id="A0A9Q9AZ94"/>
<keyword evidence="2" id="KW-0539">Nucleus</keyword>
<feature type="compositionally biased region" description="Polar residues" evidence="3">
    <location>
        <begin position="152"/>
        <end position="168"/>
    </location>
</feature>
<feature type="region of interest" description="Disordered" evidence="3">
    <location>
        <begin position="340"/>
        <end position="360"/>
    </location>
</feature>
<dbReference type="GO" id="GO:0045944">
    <property type="term" value="P:positive regulation of transcription by RNA polymerase II"/>
    <property type="evidence" value="ECO:0007669"/>
    <property type="project" value="TreeGrafter"/>
</dbReference>
<dbReference type="PROSITE" id="PS50048">
    <property type="entry name" value="ZN2_CY6_FUNGAL_2"/>
    <property type="match status" value="1"/>
</dbReference>
<dbReference type="SUPFAM" id="SSF57701">
    <property type="entry name" value="Zn2/Cys6 DNA-binding domain"/>
    <property type="match status" value="1"/>
</dbReference>
<feature type="compositionally biased region" description="Pro residues" evidence="3">
    <location>
        <begin position="802"/>
        <end position="818"/>
    </location>
</feature>
<gene>
    <name evidence="5" type="ORF">Slin15195_G080820</name>
</gene>
<evidence type="ECO:0000256" key="1">
    <source>
        <dbReference type="ARBA" id="ARBA00004123"/>
    </source>
</evidence>
<organism evidence="5 6">
    <name type="scientific">Septoria linicola</name>
    <dbReference type="NCBI Taxonomy" id="215465"/>
    <lineage>
        <taxon>Eukaryota</taxon>
        <taxon>Fungi</taxon>
        <taxon>Dikarya</taxon>
        <taxon>Ascomycota</taxon>
        <taxon>Pezizomycotina</taxon>
        <taxon>Dothideomycetes</taxon>
        <taxon>Dothideomycetidae</taxon>
        <taxon>Mycosphaerellales</taxon>
        <taxon>Mycosphaerellaceae</taxon>
        <taxon>Septoria</taxon>
    </lineage>
</organism>
<feature type="domain" description="Zn(2)-C6 fungal-type" evidence="4">
    <location>
        <begin position="38"/>
        <end position="66"/>
    </location>
</feature>
<name>A0A9Q9AZ94_9PEZI</name>
<dbReference type="PANTHER" id="PTHR37534">
    <property type="entry name" value="TRANSCRIPTIONAL ACTIVATOR PROTEIN UGA3"/>
    <property type="match status" value="1"/>
</dbReference>
<feature type="compositionally biased region" description="Polar residues" evidence="3">
    <location>
        <begin position="860"/>
        <end position="878"/>
    </location>
</feature>
<accession>A0A9Q9AZ94</accession>
<dbReference type="Gene3D" id="4.10.240.10">
    <property type="entry name" value="Zn(2)-C6 fungal-type DNA-binding domain"/>
    <property type="match status" value="1"/>
</dbReference>
<protein>
    <submittedName>
        <fullName evidence="5">Zn(2)-C6 fungal-type DNA-binding domain, fungal transcription factor</fullName>
    </submittedName>
</protein>
<dbReference type="Pfam" id="PF00172">
    <property type="entry name" value="Zn_clus"/>
    <property type="match status" value="1"/>
</dbReference>
<dbReference type="Pfam" id="PF11951">
    <property type="entry name" value="Fungal_trans_2"/>
    <property type="match status" value="1"/>
</dbReference>
<dbReference type="InterPro" id="IPR001138">
    <property type="entry name" value="Zn2Cys6_DnaBD"/>
</dbReference>
<keyword evidence="6" id="KW-1185">Reference proteome</keyword>
<evidence type="ECO:0000256" key="2">
    <source>
        <dbReference type="ARBA" id="ARBA00023242"/>
    </source>
</evidence>
<dbReference type="GO" id="GO:0005634">
    <property type="term" value="C:nucleus"/>
    <property type="evidence" value="ECO:0007669"/>
    <property type="project" value="UniProtKB-SubCell"/>
</dbReference>
<proteinExistence type="predicted"/>
<dbReference type="InterPro" id="IPR036864">
    <property type="entry name" value="Zn2-C6_fun-type_DNA-bd_sf"/>
</dbReference>
<dbReference type="GO" id="GO:0000976">
    <property type="term" value="F:transcription cis-regulatory region binding"/>
    <property type="evidence" value="ECO:0007669"/>
    <property type="project" value="TreeGrafter"/>
</dbReference>
<dbReference type="InterPro" id="IPR021858">
    <property type="entry name" value="Fun_TF"/>
</dbReference>
<dbReference type="GO" id="GO:0000981">
    <property type="term" value="F:DNA-binding transcription factor activity, RNA polymerase II-specific"/>
    <property type="evidence" value="ECO:0007669"/>
    <property type="project" value="InterPro"/>
</dbReference>
<keyword evidence="5" id="KW-0238">DNA-binding</keyword>
<evidence type="ECO:0000256" key="3">
    <source>
        <dbReference type="SAM" id="MobiDB-lite"/>
    </source>
</evidence>
<feature type="region of interest" description="Disordered" evidence="3">
    <location>
        <begin position="782"/>
        <end position="886"/>
    </location>
</feature>
<comment type="subcellular location">
    <subcellularLocation>
        <location evidence="1">Nucleus</location>
    </subcellularLocation>
</comment>
<dbReference type="CDD" id="cd12148">
    <property type="entry name" value="fungal_TF_MHR"/>
    <property type="match status" value="1"/>
</dbReference>